<comment type="caution">
    <text evidence="2">The sequence shown here is derived from an EMBL/GenBank/DDBJ whole genome shotgun (WGS) entry which is preliminary data.</text>
</comment>
<dbReference type="EMBL" id="JAINUF010000005">
    <property type="protein sequence ID" value="KAJ8361350.1"/>
    <property type="molecule type" value="Genomic_DNA"/>
</dbReference>
<protein>
    <submittedName>
        <fullName evidence="2">Uncharacterized protein</fullName>
    </submittedName>
</protein>
<reference evidence="2" key="1">
    <citation type="journal article" date="2023" name="Science">
        <title>Genome structures resolve the early diversification of teleost fishes.</title>
        <authorList>
            <person name="Parey E."/>
            <person name="Louis A."/>
            <person name="Montfort J."/>
            <person name="Bouchez O."/>
            <person name="Roques C."/>
            <person name="Iampietro C."/>
            <person name="Lluch J."/>
            <person name="Castinel A."/>
            <person name="Donnadieu C."/>
            <person name="Desvignes T."/>
            <person name="Floi Bucao C."/>
            <person name="Jouanno E."/>
            <person name="Wen M."/>
            <person name="Mejri S."/>
            <person name="Dirks R."/>
            <person name="Jansen H."/>
            <person name="Henkel C."/>
            <person name="Chen W.J."/>
            <person name="Zahm M."/>
            <person name="Cabau C."/>
            <person name="Klopp C."/>
            <person name="Thompson A.W."/>
            <person name="Robinson-Rechavi M."/>
            <person name="Braasch I."/>
            <person name="Lecointre G."/>
            <person name="Bobe J."/>
            <person name="Postlethwait J.H."/>
            <person name="Berthelot C."/>
            <person name="Roest Crollius H."/>
            <person name="Guiguen Y."/>
        </authorList>
    </citation>
    <scope>NUCLEOTIDE SEQUENCE</scope>
    <source>
        <strain evidence="2">WJC10195</strain>
    </source>
</reference>
<dbReference type="Proteomes" id="UP001152622">
    <property type="component" value="Chromosome 5"/>
</dbReference>
<sequence length="111" mass="12326">MTRKLGRGRAGLPKEVERRRRRSEGPETDGQSEVWLWHAADPFAERITAKLLWAQSLLHTRRSGVPAEQRDTLFCVKPGPGAGANVAAPPALVFLPSFSCPRTSSKLHSRR</sequence>
<name>A0A9Q1J1G7_SYNKA</name>
<evidence type="ECO:0000256" key="1">
    <source>
        <dbReference type="SAM" id="MobiDB-lite"/>
    </source>
</evidence>
<organism evidence="2 3">
    <name type="scientific">Synaphobranchus kaupii</name>
    <name type="common">Kaup's arrowtooth eel</name>
    <dbReference type="NCBI Taxonomy" id="118154"/>
    <lineage>
        <taxon>Eukaryota</taxon>
        <taxon>Metazoa</taxon>
        <taxon>Chordata</taxon>
        <taxon>Craniata</taxon>
        <taxon>Vertebrata</taxon>
        <taxon>Euteleostomi</taxon>
        <taxon>Actinopterygii</taxon>
        <taxon>Neopterygii</taxon>
        <taxon>Teleostei</taxon>
        <taxon>Anguilliformes</taxon>
        <taxon>Synaphobranchidae</taxon>
        <taxon>Synaphobranchus</taxon>
    </lineage>
</organism>
<accession>A0A9Q1J1G7</accession>
<proteinExistence type="predicted"/>
<gene>
    <name evidence="2" type="ORF">SKAU_G00178750</name>
</gene>
<evidence type="ECO:0000313" key="2">
    <source>
        <dbReference type="EMBL" id="KAJ8361350.1"/>
    </source>
</evidence>
<evidence type="ECO:0000313" key="3">
    <source>
        <dbReference type="Proteomes" id="UP001152622"/>
    </source>
</evidence>
<dbReference type="AlphaFoldDB" id="A0A9Q1J1G7"/>
<feature type="region of interest" description="Disordered" evidence="1">
    <location>
        <begin position="1"/>
        <end position="31"/>
    </location>
</feature>
<keyword evidence="3" id="KW-1185">Reference proteome</keyword>